<organism evidence="3 4">
    <name type="scientific">Cellulophaga geojensis KL-A</name>
    <dbReference type="NCBI Taxonomy" id="1328323"/>
    <lineage>
        <taxon>Bacteria</taxon>
        <taxon>Pseudomonadati</taxon>
        <taxon>Bacteroidota</taxon>
        <taxon>Flavobacteriia</taxon>
        <taxon>Flavobacteriales</taxon>
        <taxon>Flavobacteriaceae</taxon>
        <taxon>Cellulophaga</taxon>
    </lineage>
</organism>
<dbReference type="Proteomes" id="UP000019275">
    <property type="component" value="Unassembled WGS sequence"/>
</dbReference>
<accession>A0ABN0RMY6</accession>
<keyword evidence="2" id="KW-1133">Transmembrane helix</keyword>
<feature type="coiled-coil region" evidence="1">
    <location>
        <begin position="39"/>
        <end position="73"/>
    </location>
</feature>
<evidence type="ECO:0008006" key="5">
    <source>
        <dbReference type="Google" id="ProtNLM"/>
    </source>
</evidence>
<evidence type="ECO:0000313" key="4">
    <source>
        <dbReference type="Proteomes" id="UP000019275"/>
    </source>
</evidence>
<feature type="coiled-coil region" evidence="1">
    <location>
        <begin position="126"/>
        <end position="170"/>
    </location>
</feature>
<feature type="transmembrane region" description="Helical" evidence="2">
    <location>
        <begin position="12"/>
        <end position="30"/>
    </location>
</feature>
<proteinExistence type="predicted"/>
<name>A0ABN0RMY6_9FLAO</name>
<protein>
    <recommendedName>
        <fullName evidence="5">Chromosome partitioning protein ParA</fullName>
    </recommendedName>
</protein>
<keyword evidence="4" id="KW-1185">Reference proteome</keyword>
<evidence type="ECO:0000313" key="3">
    <source>
        <dbReference type="EMBL" id="EWH13300.1"/>
    </source>
</evidence>
<gene>
    <name evidence="3" type="ORF">KLA_10263</name>
</gene>
<comment type="caution">
    <text evidence="3">The sequence shown here is derived from an EMBL/GenBank/DDBJ whole genome shotgun (WGS) entry which is preliminary data.</text>
</comment>
<dbReference type="EMBL" id="ARZX01000012">
    <property type="protein sequence ID" value="EWH13300.1"/>
    <property type="molecule type" value="Genomic_DNA"/>
</dbReference>
<keyword evidence="2" id="KW-0472">Membrane</keyword>
<reference evidence="3 4" key="1">
    <citation type="journal article" date="2014" name="Genome Announc.">
        <title>Draft Genome Sequence of the Carrageenan-Degrading Bacterium Cellulophaga sp. Strain KL-A, Isolated from Decaying Marine Algae.</title>
        <authorList>
            <person name="Shan D."/>
            <person name="Ying J."/>
            <person name="Li X."/>
            <person name="Gao Z."/>
            <person name="Wei G."/>
            <person name="Shao Z."/>
        </authorList>
    </citation>
    <scope>NUCLEOTIDE SEQUENCE [LARGE SCALE GENOMIC DNA]</scope>
    <source>
        <strain evidence="3 4">KL-A</strain>
    </source>
</reference>
<evidence type="ECO:0000256" key="1">
    <source>
        <dbReference type="SAM" id="Coils"/>
    </source>
</evidence>
<sequence>MDSQDNNLKYKVIIAALAAVILGILIAFYYSNAQSNSNISYLEREKKMLTDKLANMQANIESLSSEIEVNKIDLDVANNDVSRLLDSIGQLNFDSKKYDQNKRDLRRWQLKYDSLNMKYNALKYSNVVLSETVQNAKKRAEQYKAQALAAAQNEEDLKDANSKLNKELKNKTYLKIRSSEALAFRVRNGRDINTNKASLISKLRACTTISGNPNDINIEKRLYLQFLDPNKKVIANNANIINVKGNEYSKAVDIIYTGVNEEICEHIKFPTGALKPGMYTLNVFEEEKLLSSIEFELK</sequence>
<keyword evidence="1" id="KW-0175">Coiled coil</keyword>
<keyword evidence="2" id="KW-0812">Transmembrane</keyword>
<evidence type="ECO:0000256" key="2">
    <source>
        <dbReference type="SAM" id="Phobius"/>
    </source>
</evidence>
<dbReference type="RefSeq" id="WP_013620672.1">
    <property type="nucleotide sequence ID" value="NZ_ARZX01000012.1"/>
</dbReference>